<sequence length="39" mass="4501">MANATLRERERASTQPTNQDFFQFGQGIVKDINYLIDVI</sequence>
<evidence type="ECO:0000313" key="2">
    <source>
        <dbReference type="Proteomes" id="UP000218702"/>
    </source>
</evidence>
<dbReference type="Proteomes" id="UP000218702">
    <property type="component" value="Chromosome"/>
</dbReference>
<accession>A0A1Z4V9T1</accession>
<keyword evidence="2" id="KW-1185">Reference proteome</keyword>
<name>A0A1Z4V9T1_9CYAN</name>
<evidence type="ECO:0000313" key="1">
    <source>
        <dbReference type="EMBL" id="BAZ88326.1"/>
    </source>
</evidence>
<organism evidence="1 2">
    <name type="scientific">Dolichospermum compactum NIES-806</name>
    <dbReference type="NCBI Taxonomy" id="1973481"/>
    <lineage>
        <taxon>Bacteria</taxon>
        <taxon>Bacillati</taxon>
        <taxon>Cyanobacteriota</taxon>
        <taxon>Cyanophyceae</taxon>
        <taxon>Nostocales</taxon>
        <taxon>Aphanizomenonaceae</taxon>
        <taxon>Dolichospermum</taxon>
        <taxon>Dolichospermum compactum</taxon>
    </lineage>
</organism>
<dbReference type="EMBL" id="AP018316">
    <property type="protein sequence ID" value="BAZ88326.1"/>
    <property type="molecule type" value="Genomic_DNA"/>
</dbReference>
<gene>
    <name evidence="1" type="ORF">NIES806_45630</name>
</gene>
<dbReference type="KEGG" id="dcm:NIES806_45630"/>
<protein>
    <submittedName>
        <fullName evidence="1">Uncharacterized protein</fullName>
    </submittedName>
</protein>
<proteinExistence type="predicted"/>
<dbReference type="AlphaFoldDB" id="A0A1Z4V9T1"/>
<reference evidence="1 2" key="1">
    <citation type="submission" date="2017-06" db="EMBL/GenBank/DDBJ databases">
        <title>Genome sequencing of cyanobaciteial culture collection at National Institute for Environmental Studies (NIES).</title>
        <authorList>
            <person name="Hirose Y."/>
            <person name="Shimura Y."/>
            <person name="Fujisawa T."/>
            <person name="Nakamura Y."/>
            <person name="Kawachi M."/>
        </authorList>
    </citation>
    <scope>NUCLEOTIDE SEQUENCE [LARGE SCALE GENOMIC DNA]</scope>
    <source>
        <strain evidence="1 2">NIES-806</strain>
    </source>
</reference>